<proteinExistence type="predicted"/>
<dbReference type="AlphaFoldDB" id="A0AA86NCD2"/>
<accession>A0AA86NCD2</accession>
<protein>
    <submittedName>
        <fullName evidence="2">Hypothetical_protein</fullName>
    </submittedName>
</protein>
<evidence type="ECO:0000313" key="3">
    <source>
        <dbReference type="Proteomes" id="UP001642409"/>
    </source>
</evidence>
<evidence type="ECO:0000313" key="1">
    <source>
        <dbReference type="EMBL" id="CAI9916748.1"/>
    </source>
</evidence>
<name>A0AA86NCD2_9EUKA</name>
<organism evidence="1">
    <name type="scientific">Hexamita inflata</name>
    <dbReference type="NCBI Taxonomy" id="28002"/>
    <lineage>
        <taxon>Eukaryota</taxon>
        <taxon>Metamonada</taxon>
        <taxon>Diplomonadida</taxon>
        <taxon>Hexamitidae</taxon>
        <taxon>Hexamitinae</taxon>
        <taxon>Hexamita</taxon>
    </lineage>
</organism>
<reference evidence="2 3" key="2">
    <citation type="submission" date="2024-07" db="EMBL/GenBank/DDBJ databases">
        <authorList>
            <person name="Akdeniz Z."/>
        </authorList>
    </citation>
    <scope>NUCLEOTIDE SEQUENCE [LARGE SCALE GENOMIC DNA]</scope>
</reference>
<dbReference type="EMBL" id="CATOUU010000109">
    <property type="protein sequence ID" value="CAI9916748.1"/>
    <property type="molecule type" value="Genomic_DNA"/>
</dbReference>
<comment type="caution">
    <text evidence="1">The sequence shown here is derived from an EMBL/GenBank/DDBJ whole genome shotgun (WGS) entry which is preliminary data.</text>
</comment>
<reference evidence="1" key="1">
    <citation type="submission" date="2023-06" db="EMBL/GenBank/DDBJ databases">
        <authorList>
            <person name="Kurt Z."/>
        </authorList>
    </citation>
    <scope>NUCLEOTIDE SEQUENCE</scope>
</reference>
<gene>
    <name evidence="1" type="ORF">HINF_LOCUS4393</name>
    <name evidence="2" type="ORF">HINF_LOCUS67203</name>
</gene>
<dbReference type="Proteomes" id="UP001642409">
    <property type="component" value="Unassembled WGS sequence"/>
</dbReference>
<dbReference type="EMBL" id="CAXDID020000461">
    <property type="protein sequence ID" value="CAL6093881.1"/>
    <property type="molecule type" value="Genomic_DNA"/>
</dbReference>
<keyword evidence="3" id="KW-1185">Reference proteome</keyword>
<sequence length="202" mass="24598">MNRLWLMNANNTNLKRELKKSQRKYFAEHMNSVRQQKLLEQVQALVQSSESEEEDEYRGELPSEELPVIDEFTSHEEIVFMEKQPQKLFTLEKIHMVNMLIRSKQTRIYYLHFQKGTKRYHNIRTIQTWKANMYEALFMDNKLNVEKFQHSVLNLKIYRQILQPCRKYIDGIVGFKILLFRTRSWDTQFQLNHRLLQVTWNV</sequence>
<evidence type="ECO:0000313" key="2">
    <source>
        <dbReference type="EMBL" id="CAL6093881.1"/>
    </source>
</evidence>